<dbReference type="Gene3D" id="1.10.287.210">
    <property type="match status" value="1"/>
</dbReference>
<evidence type="ECO:0000313" key="2">
    <source>
        <dbReference type="Proteomes" id="UP000261420"/>
    </source>
</evidence>
<dbReference type="OMA" id="THTSIFM"/>
<proteinExistence type="predicted"/>
<reference evidence="1" key="1">
    <citation type="submission" date="2025-08" db="UniProtKB">
        <authorList>
            <consortium name="Ensembl"/>
        </authorList>
    </citation>
    <scope>IDENTIFICATION</scope>
</reference>
<evidence type="ECO:0000313" key="1">
    <source>
        <dbReference type="Ensembl" id="ENSSDUP00000025502.1"/>
    </source>
</evidence>
<dbReference type="GeneTree" id="ENSGT00960000186686"/>
<dbReference type="SUPFAM" id="SSF58069">
    <property type="entry name" value="Virus ectodomain"/>
    <property type="match status" value="1"/>
</dbReference>
<evidence type="ECO:0008006" key="3">
    <source>
        <dbReference type="Google" id="ProtNLM"/>
    </source>
</evidence>
<dbReference type="Ensembl" id="ENSSDUT00000025968.1">
    <property type="protein sequence ID" value="ENSSDUP00000025502.1"/>
    <property type="gene ID" value="ENSSDUG00000018507.1"/>
</dbReference>
<dbReference type="AlphaFoldDB" id="A0A3B4V4J2"/>
<keyword evidence="2" id="KW-1185">Reference proteome</keyword>
<protein>
    <recommendedName>
        <fullName evidence="3">ERVV2 protein</fullName>
    </recommendedName>
</protein>
<dbReference type="Proteomes" id="UP000261420">
    <property type="component" value="Unplaced"/>
</dbReference>
<name>A0A3B4V4J2_SERDU</name>
<organism evidence="1 2">
    <name type="scientific">Seriola dumerili</name>
    <name type="common">Greater amberjack</name>
    <name type="synonym">Caranx dumerili</name>
    <dbReference type="NCBI Taxonomy" id="41447"/>
    <lineage>
        <taxon>Eukaryota</taxon>
        <taxon>Metazoa</taxon>
        <taxon>Chordata</taxon>
        <taxon>Craniata</taxon>
        <taxon>Vertebrata</taxon>
        <taxon>Euteleostomi</taxon>
        <taxon>Actinopterygii</taxon>
        <taxon>Neopterygii</taxon>
        <taxon>Teleostei</taxon>
        <taxon>Neoteleostei</taxon>
        <taxon>Acanthomorphata</taxon>
        <taxon>Carangaria</taxon>
        <taxon>Carangiformes</taxon>
        <taxon>Carangidae</taxon>
        <taxon>Seriola</taxon>
    </lineage>
</organism>
<sequence>TWGTHTSIFMATLDQIRDLSHAVEDLANSTARDMSLFTQEMTAIRMMTLQNCAALDYLLASQGGISAIIGTECCTVIPNNNATIQNYFHIPTMLSKT</sequence>
<dbReference type="InterPro" id="IPR018154">
    <property type="entry name" value="TLV/ENV_coat_polyprotein"/>
</dbReference>
<accession>A0A3B4V4J2</accession>
<dbReference type="PANTHER" id="PTHR10424">
    <property type="entry name" value="VIRAL ENVELOPE PROTEIN"/>
    <property type="match status" value="1"/>
</dbReference>
<dbReference type="STRING" id="41447.ENSSDUP00000025502"/>
<reference evidence="1" key="2">
    <citation type="submission" date="2025-09" db="UniProtKB">
        <authorList>
            <consortium name="Ensembl"/>
        </authorList>
    </citation>
    <scope>IDENTIFICATION</scope>
</reference>